<comment type="caution">
    <text evidence="1">The sequence shown here is derived from an EMBL/GenBank/DDBJ whole genome shotgun (WGS) entry which is preliminary data.</text>
</comment>
<reference evidence="1" key="2">
    <citation type="submission" date="2021-01" db="EMBL/GenBank/DDBJ databases">
        <authorList>
            <person name="Schikora-Tamarit M.A."/>
        </authorList>
    </citation>
    <scope>NUCLEOTIDE SEQUENCE</scope>
    <source>
        <strain evidence="1">CBS2887</strain>
    </source>
</reference>
<keyword evidence="2" id="KW-1185">Reference proteome</keyword>
<evidence type="ECO:0000313" key="1">
    <source>
        <dbReference type="EMBL" id="KAH3687969.1"/>
    </source>
</evidence>
<dbReference type="AlphaFoldDB" id="A0A9P8QEW3"/>
<protein>
    <submittedName>
        <fullName evidence="1">Uncharacterized protein</fullName>
    </submittedName>
</protein>
<accession>A0A9P8QEW3</accession>
<dbReference type="EMBL" id="JAEUBG010000560">
    <property type="protein sequence ID" value="KAH3687969.1"/>
    <property type="molecule type" value="Genomic_DNA"/>
</dbReference>
<evidence type="ECO:0000313" key="2">
    <source>
        <dbReference type="Proteomes" id="UP000774326"/>
    </source>
</evidence>
<sequence length="69" mass="7269">MDPNKAQASPFVPSISSALLINSTHFSSASGAIQRSVIQISTCVKIPKLKSFTNWSSMVSAVAKACNLT</sequence>
<name>A0A9P8QEW3_WICPI</name>
<proteinExistence type="predicted"/>
<gene>
    <name evidence="1" type="ORF">WICPIJ_001031</name>
</gene>
<reference evidence="1" key="1">
    <citation type="journal article" date="2021" name="Open Biol.">
        <title>Shared evolutionary footprints suggest mitochondrial oxidative damage underlies multiple complex I losses in fungi.</title>
        <authorList>
            <person name="Schikora-Tamarit M.A."/>
            <person name="Marcet-Houben M."/>
            <person name="Nosek J."/>
            <person name="Gabaldon T."/>
        </authorList>
    </citation>
    <scope>NUCLEOTIDE SEQUENCE</scope>
    <source>
        <strain evidence="1">CBS2887</strain>
    </source>
</reference>
<organism evidence="1 2">
    <name type="scientific">Wickerhamomyces pijperi</name>
    <name type="common">Yeast</name>
    <name type="synonym">Pichia pijperi</name>
    <dbReference type="NCBI Taxonomy" id="599730"/>
    <lineage>
        <taxon>Eukaryota</taxon>
        <taxon>Fungi</taxon>
        <taxon>Dikarya</taxon>
        <taxon>Ascomycota</taxon>
        <taxon>Saccharomycotina</taxon>
        <taxon>Saccharomycetes</taxon>
        <taxon>Phaffomycetales</taxon>
        <taxon>Wickerhamomycetaceae</taxon>
        <taxon>Wickerhamomyces</taxon>
    </lineage>
</organism>
<dbReference type="Proteomes" id="UP000774326">
    <property type="component" value="Unassembled WGS sequence"/>
</dbReference>